<comment type="caution">
    <text evidence="1">The sequence shown here is derived from an EMBL/GenBank/DDBJ whole genome shotgun (WGS) entry which is preliminary data.</text>
</comment>
<dbReference type="AlphaFoldDB" id="A0A1J6J907"/>
<accession>A0A1J6J907</accession>
<evidence type="ECO:0000313" key="1">
    <source>
        <dbReference type="EMBL" id="OIT07299.1"/>
    </source>
</evidence>
<reference evidence="1" key="1">
    <citation type="submission" date="2016-11" db="EMBL/GenBank/DDBJ databases">
        <title>The genome of Nicotiana attenuata.</title>
        <authorList>
            <person name="Xu S."/>
            <person name="Brockmoeller T."/>
            <person name="Gaquerel E."/>
            <person name="Navarro A."/>
            <person name="Kuhl H."/>
            <person name="Gase K."/>
            <person name="Ling Z."/>
            <person name="Zhou W."/>
            <person name="Kreitzer C."/>
            <person name="Stanke M."/>
            <person name="Tang H."/>
            <person name="Lyons E."/>
            <person name="Pandey P."/>
            <person name="Pandey S.P."/>
            <person name="Timmermann B."/>
            <person name="Baldwin I.T."/>
        </authorList>
    </citation>
    <scope>NUCLEOTIDE SEQUENCE [LARGE SCALE GENOMIC DNA]</scope>
    <source>
        <strain evidence="1">UT</strain>
    </source>
</reference>
<evidence type="ECO:0000313" key="2">
    <source>
        <dbReference type="Proteomes" id="UP000187609"/>
    </source>
</evidence>
<dbReference type="OMA" id="NTGQHWF"/>
<proteinExistence type="predicted"/>
<dbReference type="Gramene" id="OIT07299">
    <property type="protein sequence ID" value="OIT07299"/>
    <property type="gene ID" value="A4A49_63095"/>
</dbReference>
<organism evidence="1 2">
    <name type="scientific">Nicotiana attenuata</name>
    <name type="common">Coyote tobacco</name>
    <dbReference type="NCBI Taxonomy" id="49451"/>
    <lineage>
        <taxon>Eukaryota</taxon>
        <taxon>Viridiplantae</taxon>
        <taxon>Streptophyta</taxon>
        <taxon>Embryophyta</taxon>
        <taxon>Tracheophyta</taxon>
        <taxon>Spermatophyta</taxon>
        <taxon>Magnoliopsida</taxon>
        <taxon>eudicotyledons</taxon>
        <taxon>Gunneridae</taxon>
        <taxon>Pentapetalae</taxon>
        <taxon>asterids</taxon>
        <taxon>lamiids</taxon>
        <taxon>Solanales</taxon>
        <taxon>Solanaceae</taxon>
        <taxon>Nicotianoideae</taxon>
        <taxon>Nicotianeae</taxon>
        <taxon>Nicotiana</taxon>
    </lineage>
</organism>
<keyword evidence="2" id="KW-1185">Reference proteome</keyword>
<sequence>MAVHKQTAASKSASPAIKLQHGIVGGLPITAPTNPPTKFAHTPNFRASLGHLLCPLPAPPPFPEPPPLSELPPLPEPPVLPPLPVLGGLL</sequence>
<gene>
    <name evidence="1" type="primary">14KD_4</name>
    <name evidence="1" type="ORF">A4A49_63095</name>
</gene>
<dbReference type="EMBL" id="MJEQ01037183">
    <property type="protein sequence ID" value="OIT07299.1"/>
    <property type="molecule type" value="Genomic_DNA"/>
</dbReference>
<dbReference type="Proteomes" id="UP000187609">
    <property type="component" value="Unassembled WGS sequence"/>
</dbReference>
<name>A0A1J6J907_NICAT</name>
<protein>
    <submittedName>
        <fullName evidence="1">14 kDa proline-rich protein dc2.15</fullName>
    </submittedName>
</protein>